<dbReference type="AlphaFoldDB" id="A0A0A9EVI6"/>
<feature type="transmembrane region" description="Helical" evidence="2">
    <location>
        <begin position="218"/>
        <end position="243"/>
    </location>
</feature>
<keyword evidence="2" id="KW-1133">Transmembrane helix</keyword>
<reference evidence="3" key="2">
    <citation type="journal article" date="2015" name="Data Brief">
        <title>Shoot transcriptome of the giant reed, Arundo donax.</title>
        <authorList>
            <person name="Barrero R.A."/>
            <person name="Guerrero F.D."/>
            <person name="Moolhuijzen P."/>
            <person name="Goolsby J.A."/>
            <person name="Tidwell J."/>
            <person name="Bellgard S.E."/>
            <person name="Bellgard M.I."/>
        </authorList>
    </citation>
    <scope>NUCLEOTIDE SEQUENCE</scope>
    <source>
        <tissue evidence="3">Shoot tissue taken approximately 20 cm above the soil surface</tissue>
    </source>
</reference>
<protein>
    <submittedName>
        <fullName evidence="3">Uncharacterized protein</fullName>
    </submittedName>
</protein>
<proteinExistence type="predicted"/>
<evidence type="ECO:0000313" key="3">
    <source>
        <dbReference type="EMBL" id="JAE04077.1"/>
    </source>
</evidence>
<feature type="region of interest" description="Disordered" evidence="1">
    <location>
        <begin position="163"/>
        <end position="182"/>
    </location>
</feature>
<feature type="region of interest" description="Disordered" evidence="1">
    <location>
        <begin position="1"/>
        <end position="39"/>
    </location>
</feature>
<keyword evidence="2" id="KW-0812">Transmembrane</keyword>
<sequence length="246" mass="26655">MHVRRGQEERHEPGGVGVGSGAGGGRRRGGHRRRGRNDWDRLAAVEAAVAPTGGAGKRGGAVARGRHELAAAVEHVRAQPRCVVPQALPVPPLGRLRPHGAAASRDAKSGGRWGRGATAKNAIPRQFLVAPDLVLGAPSSLPLRPSGMELRLAVRRREAGRRERRLRDEGGVGRQKGPREGGRLQYRSLRGRRAMAKSLAVQHPLLWSTYGCSCCRGVVVASVLLLLVLFFLLVFLFFLLFLLHMR</sequence>
<evidence type="ECO:0000256" key="1">
    <source>
        <dbReference type="SAM" id="MobiDB-lite"/>
    </source>
</evidence>
<feature type="region of interest" description="Disordered" evidence="1">
    <location>
        <begin position="94"/>
        <end position="116"/>
    </location>
</feature>
<dbReference type="EMBL" id="GBRH01193819">
    <property type="protein sequence ID" value="JAE04077.1"/>
    <property type="molecule type" value="Transcribed_RNA"/>
</dbReference>
<feature type="compositionally biased region" description="Gly residues" evidence="1">
    <location>
        <begin position="14"/>
        <end position="24"/>
    </location>
</feature>
<feature type="compositionally biased region" description="Basic and acidic residues" evidence="1">
    <location>
        <begin position="1"/>
        <end position="13"/>
    </location>
</feature>
<organism evidence="3">
    <name type="scientific">Arundo donax</name>
    <name type="common">Giant reed</name>
    <name type="synonym">Donax arundinaceus</name>
    <dbReference type="NCBI Taxonomy" id="35708"/>
    <lineage>
        <taxon>Eukaryota</taxon>
        <taxon>Viridiplantae</taxon>
        <taxon>Streptophyta</taxon>
        <taxon>Embryophyta</taxon>
        <taxon>Tracheophyta</taxon>
        <taxon>Spermatophyta</taxon>
        <taxon>Magnoliopsida</taxon>
        <taxon>Liliopsida</taxon>
        <taxon>Poales</taxon>
        <taxon>Poaceae</taxon>
        <taxon>PACMAD clade</taxon>
        <taxon>Arundinoideae</taxon>
        <taxon>Arundineae</taxon>
        <taxon>Arundo</taxon>
    </lineage>
</organism>
<feature type="compositionally biased region" description="Basic residues" evidence="1">
    <location>
        <begin position="25"/>
        <end position="35"/>
    </location>
</feature>
<reference evidence="3" key="1">
    <citation type="submission" date="2014-09" db="EMBL/GenBank/DDBJ databases">
        <authorList>
            <person name="Magalhaes I.L.F."/>
            <person name="Oliveira U."/>
            <person name="Santos F.R."/>
            <person name="Vidigal T.H.D.A."/>
            <person name="Brescovit A.D."/>
            <person name="Santos A.J."/>
        </authorList>
    </citation>
    <scope>NUCLEOTIDE SEQUENCE</scope>
    <source>
        <tissue evidence="3">Shoot tissue taken approximately 20 cm above the soil surface</tissue>
    </source>
</reference>
<accession>A0A0A9EVI6</accession>
<keyword evidence="2" id="KW-0472">Membrane</keyword>
<name>A0A0A9EVI6_ARUDO</name>
<evidence type="ECO:0000256" key="2">
    <source>
        <dbReference type="SAM" id="Phobius"/>
    </source>
</evidence>